<evidence type="ECO:0000259" key="4">
    <source>
        <dbReference type="Pfam" id="PF00501"/>
    </source>
</evidence>
<sequence>MCVTGDDTLMSYYMKTPRPCMKSSRGDPSVREWRLSRIPKNQSAVSMDHLPQVVIAELACFSYSMVVVPLYDTLGAEAIVFIVNRADLSLIVCDKHLQSCNFAP</sequence>
<dbReference type="InterPro" id="IPR000873">
    <property type="entry name" value="AMP-dep_synth/lig_dom"/>
</dbReference>
<dbReference type="PANTHER" id="PTHR43272">
    <property type="entry name" value="LONG-CHAIN-FATTY-ACID--COA LIGASE"/>
    <property type="match status" value="1"/>
</dbReference>
<evidence type="ECO:0000313" key="6">
    <source>
        <dbReference type="Proteomes" id="UP001176940"/>
    </source>
</evidence>
<dbReference type="EMBL" id="CAUEEQ010024170">
    <property type="protein sequence ID" value="CAJ0945540.1"/>
    <property type="molecule type" value="Genomic_DNA"/>
</dbReference>
<evidence type="ECO:0000256" key="1">
    <source>
        <dbReference type="ARBA" id="ARBA00022598"/>
    </source>
</evidence>
<accession>A0ABN9LRB3</accession>
<name>A0ABN9LRB3_9NEOB</name>
<evidence type="ECO:0000256" key="2">
    <source>
        <dbReference type="ARBA" id="ARBA00022832"/>
    </source>
</evidence>
<dbReference type="EC" id="6.2.1.3" evidence="3"/>
<comment type="caution">
    <text evidence="5">The sequence shown here is derived from an EMBL/GenBank/DDBJ whole genome shotgun (WGS) entry which is preliminary data.</text>
</comment>
<keyword evidence="2" id="KW-0443">Lipid metabolism</keyword>
<dbReference type="Gene3D" id="3.40.50.980">
    <property type="match status" value="1"/>
</dbReference>
<keyword evidence="6" id="KW-1185">Reference proteome</keyword>
<dbReference type="Pfam" id="PF00501">
    <property type="entry name" value="AMP-binding"/>
    <property type="match status" value="1"/>
</dbReference>
<protein>
    <recommendedName>
        <fullName evidence="3">long-chain-fatty-acid--CoA ligase</fullName>
        <ecNumber evidence="3">6.2.1.3</ecNumber>
    </recommendedName>
</protein>
<feature type="domain" description="AMP-dependent synthetase/ligase" evidence="4">
    <location>
        <begin position="44"/>
        <end position="96"/>
    </location>
</feature>
<evidence type="ECO:0000256" key="3">
    <source>
        <dbReference type="ARBA" id="ARBA00026121"/>
    </source>
</evidence>
<dbReference type="Proteomes" id="UP001176940">
    <property type="component" value="Unassembled WGS sequence"/>
</dbReference>
<dbReference type="PANTHER" id="PTHR43272:SF107">
    <property type="entry name" value="LONG-CHAIN-FATTY-ACID--COA LIGASE 5"/>
    <property type="match status" value="1"/>
</dbReference>
<gene>
    <name evidence="5" type="ORF">RIMI_LOCUS10933451</name>
</gene>
<organism evidence="5 6">
    <name type="scientific">Ranitomeya imitator</name>
    <name type="common">mimic poison frog</name>
    <dbReference type="NCBI Taxonomy" id="111125"/>
    <lineage>
        <taxon>Eukaryota</taxon>
        <taxon>Metazoa</taxon>
        <taxon>Chordata</taxon>
        <taxon>Craniata</taxon>
        <taxon>Vertebrata</taxon>
        <taxon>Euteleostomi</taxon>
        <taxon>Amphibia</taxon>
        <taxon>Batrachia</taxon>
        <taxon>Anura</taxon>
        <taxon>Neobatrachia</taxon>
        <taxon>Hyloidea</taxon>
        <taxon>Dendrobatidae</taxon>
        <taxon>Dendrobatinae</taxon>
        <taxon>Ranitomeya</taxon>
    </lineage>
</organism>
<keyword evidence="2" id="KW-0276">Fatty acid metabolism</keyword>
<proteinExistence type="predicted"/>
<evidence type="ECO:0000313" key="5">
    <source>
        <dbReference type="EMBL" id="CAJ0945540.1"/>
    </source>
</evidence>
<keyword evidence="1" id="KW-0436">Ligase</keyword>
<reference evidence="5" key="1">
    <citation type="submission" date="2023-07" db="EMBL/GenBank/DDBJ databases">
        <authorList>
            <person name="Stuckert A."/>
        </authorList>
    </citation>
    <scope>NUCLEOTIDE SEQUENCE</scope>
</reference>
<dbReference type="SUPFAM" id="SSF56801">
    <property type="entry name" value="Acetyl-CoA synthetase-like"/>
    <property type="match status" value="1"/>
</dbReference>